<dbReference type="AlphaFoldDB" id="A0A2S5D2G4"/>
<dbReference type="Pfam" id="PF17236">
    <property type="entry name" value="SU10_MCP"/>
    <property type="match status" value="1"/>
</dbReference>
<organism evidence="1 2">
    <name type="scientific">Lysinibacillus sphaericus</name>
    <name type="common">Bacillus sphaericus</name>
    <dbReference type="NCBI Taxonomy" id="1421"/>
    <lineage>
        <taxon>Bacteria</taxon>
        <taxon>Bacillati</taxon>
        <taxon>Bacillota</taxon>
        <taxon>Bacilli</taxon>
        <taxon>Bacillales</taxon>
        <taxon>Bacillaceae</taxon>
        <taxon>Lysinibacillus</taxon>
    </lineage>
</organism>
<protein>
    <recommendedName>
        <fullName evidence="3">Phage protein</fullName>
    </recommendedName>
</protein>
<reference evidence="1 2" key="1">
    <citation type="submission" date="2017-11" db="EMBL/GenBank/DDBJ databases">
        <title>Genome sequence of Lysinibacillus sphaericus, a lignin-degrading bacteria isolated from municipal solid waste soil.</title>
        <authorList>
            <person name="Persinoti G.F."/>
            <person name="Paixao D.A."/>
            <person name="Bugg T.D."/>
            <person name="Squina F.M."/>
        </authorList>
    </citation>
    <scope>NUCLEOTIDE SEQUENCE [LARGE SCALE GENOMIC DNA]</scope>
    <source>
        <strain evidence="1 2">A1</strain>
    </source>
</reference>
<gene>
    <name evidence="1" type="ORF">LYSIN_01971</name>
</gene>
<dbReference type="EMBL" id="PGLV01000001">
    <property type="protein sequence ID" value="POZ57187.1"/>
    <property type="molecule type" value="Genomic_DNA"/>
</dbReference>
<evidence type="ECO:0000313" key="2">
    <source>
        <dbReference type="Proteomes" id="UP000237319"/>
    </source>
</evidence>
<evidence type="ECO:0000313" key="1">
    <source>
        <dbReference type="EMBL" id="POZ57187.1"/>
    </source>
</evidence>
<name>A0A2S5D2G4_LYSSH</name>
<evidence type="ECO:0008006" key="3">
    <source>
        <dbReference type="Google" id="ProtNLM"/>
    </source>
</evidence>
<keyword evidence="2" id="KW-1185">Reference proteome</keyword>
<accession>A0A2S5D2G4</accession>
<dbReference type="RefSeq" id="WP_103977087.1">
    <property type="nucleotide sequence ID" value="NZ_PGLV01000001.1"/>
</dbReference>
<dbReference type="InterPro" id="IPR035198">
    <property type="entry name" value="SU10_MCP"/>
</dbReference>
<dbReference type="Proteomes" id="UP000237319">
    <property type="component" value="Unassembled WGS sequence"/>
</dbReference>
<sequence>MTNAINTTNLVGKKESVVDEVLLLNPNQTPLINLLGFSQPVTNTIHQWYEDSVFATKTKVTATATAAATELTVANVEPFVIDSVAQVDEELVLVTAIDKAANKLTVERGYADTTAVAIVKDAEIEFQYDMTPEGADAPKSRYKARTPQNNVTQIFMETVEVTGTAQEVDQYGMNDLYNYEKAKKQEEVALQLEKSLINGVKLDNGVVRHMAGLRQLIKTNVIDAAGAKITDKMLTDLAQTVFESGGLAGGGNHAFIVSAHQKRAISELQNDKIRITQAENIRGQVVDHLVTDFGKFPIVMNANVKTNEIFLIDISRTKIKPLGGRGFFHKELPEQGDRKAGLIIGEYTLEFKQEAAHGRIKNLA</sequence>
<comment type="caution">
    <text evidence="1">The sequence shown here is derived from an EMBL/GenBank/DDBJ whole genome shotgun (WGS) entry which is preliminary data.</text>
</comment>
<proteinExistence type="predicted"/>